<name>A0A1H3Z128_9RHOB</name>
<feature type="region of interest" description="Disordered" evidence="2">
    <location>
        <begin position="533"/>
        <end position="559"/>
    </location>
</feature>
<sequence>MQGYQFGHMETWSRAGATGSTHHQPGKARGERRRWTTEEILAEAERLAGAAPHVERGGPPPQIIPGAVGSFAELRAAHAAAAAIKEEFGYTDPKTKTKKKRSRALRKDARTLYTAVFSLPVETKDALADPKLRARCLAVIGDAVAFERDRIEAAGGVLAMSVVHWDEAQVHAHVYAVEPARGRVDALHPGVAAKQALMSDVRAMTLTAKDRNKAGNRAYCEAMRDWQDEIHAEVFAPAGLLRVGPRRERRSRGDYLHDRRAAAERTEDRGRQKALAEGYADLAVATEAVLKIADADREAAAAWEVDLTEREAAIERQRAQTEADMKAAEAVLDAAAQMHAKAVNAQREAAEERACTEAMAAEIADQRAAIERDRADAKRDRASAARDRAATEMYFEITPLALAKGEVKIAEHDEDGARLLPGKRPPGPERRAEIEAAHAAAPKAVRRSLARAWKQVTDAATVAVRAFQPDGLLGKWRGAFEYLKTALMRDQERFGGADDTKKSTPCETAVVALAAAVREDDRALSDDLRRAALAARDRREAPKGEDSGEGRRPDRSRQR</sequence>
<evidence type="ECO:0000256" key="1">
    <source>
        <dbReference type="SAM" id="Coils"/>
    </source>
</evidence>
<protein>
    <recommendedName>
        <fullName evidence="5">Plasmid recombination enzyme</fullName>
    </recommendedName>
</protein>
<dbReference type="AlphaFoldDB" id="A0A1H3Z128"/>
<keyword evidence="4" id="KW-1185">Reference proteome</keyword>
<proteinExistence type="predicted"/>
<feature type="coiled-coil region" evidence="1">
    <location>
        <begin position="311"/>
        <end position="380"/>
    </location>
</feature>
<dbReference type="EMBL" id="FNQM01000003">
    <property type="protein sequence ID" value="SEA17044.1"/>
    <property type="molecule type" value="Genomic_DNA"/>
</dbReference>
<keyword evidence="1" id="KW-0175">Coiled coil</keyword>
<evidence type="ECO:0008006" key="5">
    <source>
        <dbReference type="Google" id="ProtNLM"/>
    </source>
</evidence>
<dbReference type="Proteomes" id="UP000198703">
    <property type="component" value="Unassembled WGS sequence"/>
</dbReference>
<reference evidence="3 4" key="1">
    <citation type="submission" date="2016-10" db="EMBL/GenBank/DDBJ databases">
        <authorList>
            <person name="de Groot N.N."/>
        </authorList>
    </citation>
    <scope>NUCLEOTIDE SEQUENCE [LARGE SCALE GENOMIC DNA]</scope>
    <source>
        <strain evidence="3 4">DSM 15345</strain>
    </source>
</reference>
<dbReference type="Gene3D" id="3.30.930.30">
    <property type="match status" value="1"/>
</dbReference>
<evidence type="ECO:0000313" key="4">
    <source>
        <dbReference type="Proteomes" id="UP000198703"/>
    </source>
</evidence>
<organism evidence="3 4">
    <name type="scientific">Rubrimonas cliftonensis</name>
    <dbReference type="NCBI Taxonomy" id="89524"/>
    <lineage>
        <taxon>Bacteria</taxon>
        <taxon>Pseudomonadati</taxon>
        <taxon>Pseudomonadota</taxon>
        <taxon>Alphaproteobacteria</taxon>
        <taxon>Rhodobacterales</taxon>
        <taxon>Paracoccaceae</taxon>
        <taxon>Rubrimonas</taxon>
    </lineage>
</organism>
<gene>
    <name evidence="3" type="ORF">SAMN05444370_103324</name>
</gene>
<accession>A0A1H3Z128</accession>
<evidence type="ECO:0000313" key="3">
    <source>
        <dbReference type="EMBL" id="SEA17044.1"/>
    </source>
</evidence>
<evidence type="ECO:0000256" key="2">
    <source>
        <dbReference type="SAM" id="MobiDB-lite"/>
    </source>
</evidence>
<feature type="region of interest" description="Disordered" evidence="2">
    <location>
        <begin position="1"/>
        <end position="34"/>
    </location>
</feature>